<dbReference type="SUPFAM" id="SSF52058">
    <property type="entry name" value="L domain-like"/>
    <property type="match status" value="1"/>
</dbReference>
<name>A0ABR2GRK0_9EUKA</name>
<dbReference type="InterPro" id="IPR032675">
    <property type="entry name" value="LRR_dom_sf"/>
</dbReference>
<evidence type="ECO:0008006" key="3">
    <source>
        <dbReference type="Google" id="ProtNLM"/>
    </source>
</evidence>
<organism evidence="1 2">
    <name type="scientific">Tritrichomonas musculus</name>
    <dbReference type="NCBI Taxonomy" id="1915356"/>
    <lineage>
        <taxon>Eukaryota</taxon>
        <taxon>Metamonada</taxon>
        <taxon>Parabasalia</taxon>
        <taxon>Tritrichomonadida</taxon>
        <taxon>Tritrichomonadidae</taxon>
        <taxon>Tritrichomonas</taxon>
    </lineage>
</organism>
<dbReference type="Pfam" id="PF13306">
    <property type="entry name" value="LRR_5"/>
    <property type="match status" value="1"/>
</dbReference>
<protein>
    <recommendedName>
        <fullName evidence="3">Leucine-rich repeat domain-containing protein</fullName>
    </recommendedName>
</protein>
<reference evidence="1 2" key="1">
    <citation type="submission" date="2024-04" db="EMBL/GenBank/DDBJ databases">
        <title>Tritrichomonas musculus Genome.</title>
        <authorList>
            <person name="Alves-Ferreira E."/>
            <person name="Grigg M."/>
            <person name="Lorenzi H."/>
            <person name="Galac M."/>
        </authorList>
    </citation>
    <scope>NUCLEOTIDE SEQUENCE [LARGE SCALE GENOMIC DNA]</scope>
    <source>
        <strain evidence="1 2">EAF2021</strain>
    </source>
</reference>
<dbReference type="InterPro" id="IPR026906">
    <property type="entry name" value="LRR_5"/>
</dbReference>
<accession>A0ABR2GRK0</accession>
<sequence>MNCISLQKFIIPESVTIFGSSTFVKCIMLNKIIFNRESSLAVIENDAFSDCSTLVEIDIPESVKYIQKLRMLPTAQLCMALKKSALPTWAMHFFI</sequence>
<dbReference type="Proteomes" id="UP001470230">
    <property type="component" value="Unassembled WGS sequence"/>
</dbReference>
<keyword evidence="2" id="KW-1185">Reference proteome</keyword>
<evidence type="ECO:0000313" key="1">
    <source>
        <dbReference type="EMBL" id="KAK8835865.1"/>
    </source>
</evidence>
<dbReference type="Gene3D" id="3.80.10.10">
    <property type="entry name" value="Ribonuclease Inhibitor"/>
    <property type="match status" value="1"/>
</dbReference>
<proteinExistence type="predicted"/>
<gene>
    <name evidence="1" type="ORF">M9Y10_040422</name>
</gene>
<evidence type="ECO:0000313" key="2">
    <source>
        <dbReference type="Proteomes" id="UP001470230"/>
    </source>
</evidence>
<dbReference type="EMBL" id="JAPFFF010000073">
    <property type="protein sequence ID" value="KAK8835865.1"/>
    <property type="molecule type" value="Genomic_DNA"/>
</dbReference>
<comment type="caution">
    <text evidence="1">The sequence shown here is derived from an EMBL/GenBank/DDBJ whole genome shotgun (WGS) entry which is preliminary data.</text>
</comment>